<keyword evidence="2" id="KW-1133">Transmembrane helix</keyword>
<keyword evidence="2" id="KW-0472">Membrane</keyword>
<feature type="transmembrane region" description="Helical" evidence="2">
    <location>
        <begin position="448"/>
        <end position="470"/>
    </location>
</feature>
<feature type="compositionally biased region" description="Gly residues" evidence="1">
    <location>
        <begin position="122"/>
        <end position="134"/>
    </location>
</feature>
<evidence type="ECO:0000256" key="1">
    <source>
        <dbReference type="SAM" id="MobiDB-lite"/>
    </source>
</evidence>
<dbReference type="InterPro" id="IPR045931">
    <property type="entry name" value="DUF6350"/>
</dbReference>
<organism evidence="3 4">
    <name type="scientific">Streptomyces griseicoloratus</name>
    <dbReference type="NCBI Taxonomy" id="2752516"/>
    <lineage>
        <taxon>Bacteria</taxon>
        <taxon>Bacillati</taxon>
        <taxon>Actinomycetota</taxon>
        <taxon>Actinomycetes</taxon>
        <taxon>Kitasatosporales</taxon>
        <taxon>Streptomycetaceae</taxon>
        <taxon>Streptomyces</taxon>
    </lineage>
</organism>
<feature type="region of interest" description="Disordered" evidence="1">
    <location>
        <begin position="474"/>
        <end position="572"/>
    </location>
</feature>
<name>A0A926QUH7_9ACTN</name>
<evidence type="ECO:0008006" key="5">
    <source>
        <dbReference type="Google" id="ProtNLM"/>
    </source>
</evidence>
<gene>
    <name evidence="3" type="ORF">H0H10_28820</name>
</gene>
<feature type="transmembrane region" description="Helical" evidence="2">
    <location>
        <begin position="177"/>
        <end position="200"/>
    </location>
</feature>
<feature type="region of interest" description="Disordered" evidence="1">
    <location>
        <begin position="365"/>
        <end position="401"/>
    </location>
</feature>
<feature type="compositionally biased region" description="Pro residues" evidence="1">
    <location>
        <begin position="562"/>
        <end position="572"/>
    </location>
</feature>
<reference evidence="3" key="2">
    <citation type="submission" date="2020-09" db="EMBL/GenBank/DDBJ databases">
        <authorList>
            <person name="Luo X."/>
        </authorList>
    </citation>
    <scope>NUCLEOTIDE SEQUENCE</scope>
    <source>
        <strain evidence="3">TRM S81-3</strain>
    </source>
</reference>
<feature type="transmembrane region" description="Helical" evidence="2">
    <location>
        <begin position="91"/>
        <end position="111"/>
    </location>
</feature>
<dbReference type="Pfam" id="PF19877">
    <property type="entry name" value="DUF6350"/>
    <property type="match status" value="1"/>
</dbReference>
<feature type="transmembrane region" description="Helical" evidence="2">
    <location>
        <begin position="236"/>
        <end position="258"/>
    </location>
</feature>
<reference evidence="3" key="1">
    <citation type="submission" date="2020-09" db="EMBL/GenBank/DDBJ databases">
        <title>Streptomyces grisecoloratus sp. nov., isolated from cotton soil.</title>
        <authorList>
            <person name="Xing L."/>
        </authorList>
    </citation>
    <scope>NUCLEOTIDE SEQUENCE</scope>
    <source>
        <strain evidence="3">TRM S81-3</strain>
    </source>
</reference>
<dbReference type="RefSeq" id="WP_188184053.1">
    <property type="nucleotide sequence ID" value="NZ_JACVQF010000220.1"/>
</dbReference>
<feature type="transmembrane region" description="Helical" evidence="2">
    <location>
        <begin position="408"/>
        <end position="428"/>
    </location>
</feature>
<evidence type="ECO:0000256" key="2">
    <source>
        <dbReference type="SAM" id="Phobius"/>
    </source>
</evidence>
<feature type="compositionally biased region" description="Low complexity" evidence="1">
    <location>
        <begin position="365"/>
        <end position="376"/>
    </location>
</feature>
<dbReference type="Proteomes" id="UP000621210">
    <property type="component" value="Unassembled WGS sequence"/>
</dbReference>
<accession>A0A926QUH7</accession>
<dbReference type="AlphaFoldDB" id="A0A926QUH7"/>
<dbReference type="EMBL" id="JACVQF010000220">
    <property type="protein sequence ID" value="MBD0423112.1"/>
    <property type="molecule type" value="Genomic_DNA"/>
</dbReference>
<keyword evidence="4" id="KW-1185">Reference proteome</keyword>
<keyword evidence="2" id="KW-0812">Transmembrane</keyword>
<comment type="caution">
    <text evidence="3">The sequence shown here is derived from an EMBL/GenBank/DDBJ whole genome shotgun (WGS) entry which is preliminary data.</text>
</comment>
<evidence type="ECO:0000313" key="4">
    <source>
        <dbReference type="Proteomes" id="UP000621210"/>
    </source>
</evidence>
<feature type="transmembrane region" description="Helical" evidence="2">
    <location>
        <begin position="27"/>
        <end position="54"/>
    </location>
</feature>
<protein>
    <recommendedName>
        <fullName evidence="5">Integral membrane protein</fullName>
    </recommendedName>
</protein>
<feature type="transmembrane region" description="Helical" evidence="2">
    <location>
        <begin position="149"/>
        <end position="171"/>
    </location>
</feature>
<evidence type="ECO:0000313" key="3">
    <source>
        <dbReference type="EMBL" id="MBD0423112.1"/>
    </source>
</evidence>
<proteinExistence type="predicted"/>
<sequence>MIQTTARRALLTLLLIRWRDRSRAPGLAGGLLGGAVAAGLGLGSITVLVTVLWISSPYPDDGPGGSLHVAATLWVLAHGVELVRGDTLSGAPAPVGVTPLLLLVLPLWLVYRAARDAMDGGAEGDGGASAGAGPGRAADPGPPPVSPRAAWRGVVLGYLAVGTPAVLYAAGGEPRPSWPWTVLCLPLAVMGAAGVGVLTAHGRPCGPVGRVRAALPSWTRELILGRDARPGAAARAAGAGVAVLLGGGGLLLAGSLIWHGGAARGSFQRLAEGWPGQFAVLLLCLTLVPNAAVWAAAYALGPGFVLGAGHLVNPFASDPVRLLPPFPLLAAVPDAGPGTTLHWAAGAVPVAAGVTVGWFTARAATTPDTDPGTTAGAERKTTAGADRMTTTAGSGDPDTAPWPLGRTAAAAGLAALLCAALVALLAAWSGGALGDGALARFGPVWWQAGGAALVWTGVVAVPVAVGVRAWRCHGRSRPERTPAAAPGDVGDRRPPAPPPAPAGTGGRRFRMPLPSLGGRFTRGTDKAAQEAPATAEADEAAVPVGLYDQDDDALSAYGLPPADSPAEPPRTR</sequence>
<feature type="region of interest" description="Disordered" evidence="1">
    <location>
        <begin position="122"/>
        <end position="145"/>
    </location>
</feature>
<feature type="transmembrane region" description="Helical" evidence="2">
    <location>
        <begin position="278"/>
        <end position="300"/>
    </location>
</feature>